<keyword evidence="1" id="KW-0812">Transmembrane</keyword>
<comment type="caution">
    <text evidence="2">The sequence shown here is derived from an EMBL/GenBank/DDBJ whole genome shotgun (WGS) entry which is preliminary data.</text>
</comment>
<organism evidence="2 3">
    <name type="scientific">Malus domestica</name>
    <name type="common">Apple</name>
    <name type="synonym">Pyrus malus</name>
    <dbReference type="NCBI Taxonomy" id="3750"/>
    <lineage>
        <taxon>Eukaryota</taxon>
        <taxon>Viridiplantae</taxon>
        <taxon>Streptophyta</taxon>
        <taxon>Embryophyta</taxon>
        <taxon>Tracheophyta</taxon>
        <taxon>Spermatophyta</taxon>
        <taxon>Magnoliopsida</taxon>
        <taxon>eudicotyledons</taxon>
        <taxon>Gunneridae</taxon>
        <taxon>Pentapetalae</taxon>
        <taxon>rosids</taxon>
        <taxon>fabids</taxon>
        <taxon>Rosales</taxon>
        <taxon>Rosaceae</taxon>
        <taxon>Amygdaloideae</taxon>
        <taxon>Maleae</taxon>
        <taxon>Malus</taxon>
    </lineage>
</organism>
<keyword evidence="3" id="KW-1185">Reference proteome</keyword>
<dbReference type="EMBL" id="RDQH01000341">
    <property type="protein sequence ID" value="RXH73987.1"/>
    <property type="molecule type" value="Genomic_DNA"/>
</dbReference>
<reference evidence="2 3" key="1">
    <citation type="submission" date="2018-10" db="EMBL/GenBank/DDBJ databases">
        <title>A high-quality apple genome assembly.</title>
        <authorList>
            <person name="Hu J."/>
        </authorList>
    </citation>
    <scope>NUCLEOTIDE SEQUENCE [LARGE SCALE GENOMIC DNA]</scope>
    <source>
        <strain evidence="3">cv. HFTH1</strain>
        <tissue evidence="2">Young leaf</tissue>
    </source>
</reference>
<proteinExistence type="predicted"/>
<dbReference type="AlphaFoldDB" id="A0A498HWQ0"/>
<protein>
    <submittedName>
        <fullName evidence="2">Uncharacterized protein</fullName>
    </submittedName>
</protein>
<dbReference type="Proteomes" id="UP000290289">
    <property type="component" value="Chromosome 15"/>
</dbReference>
<accession>A0A498HWQ0</accession>
<gene>
    <name evidence="2" type="ORF">DVH24_016809</name>
</gene>
<sequence>MSNFSISSPKLVLSIGHTTMQEAGANGTQKVAKADISTSIFQKMMAQLVGTYIVIFIGCGAAHLSTKYNLLQSWE</sequence>
<evidence type="ECO:0000313" key="3">
    <source>
        <dbReference type="Proteomes" id="UP000290289"/>
    </source>
</evidence>
<keyword evidence="1" id="KW-1133">Transmembrane helix</keyword>
<feature type="transmembrane region" description="Helical" evidence="1">
    <location>
        <begin position="45"/>
        <end position="65"/>
    </location>
</feature>
<evidence type="ECO:0000313" key="2">
    <source>
        <dbReference type="EMBL" id="RXH73987.1"/>
    </source>
</evidence>
<keyword evidence="1" id="KW-0472">Membrane</keyword>
<evidence type="ECO:0000256" key="1">
    <source>
        <dbReference type="SAM" id="Phobius"/>
    </source>
</evidence>
<name>A0A498HWQ0_MALDO</name>